<accession>A0A9D2SSA0</accession>
<dbReference type="Proteomes" id="UP000823890">
    <property type="component" value="Unassembled WGS sequence"/>
</dbReference>
<name>A0A9D2SSA0_9FIRM</name>
<protein>
    <submittedName>
        <fullName evidence="2">Uncharacterized protein</fullName>
    </submittedName>
</protein>
<evidence type="ECO:0000256" key="1">
    <source>
        <dbReference type="SAM" id="Coils"/>
    </source>
</evidence>
<dbReference type="EMBL" id="DWWO01000056">
    <property type="protein sequence ID" value="HJC33853.1"/>
    <property type="molecule type" value="Genomic_DNA"/>
</dbReference>
<keyword evidence="1" id="KW-0175">Coiled coil</keyword>
<feature type="coiled-coil region" evidence="1">
    <location>
        <begin position="1"/>
        <end position="28"/>
    </location>
</feature>
<gene>
    <name evidence="2" type="ORF">H9758_04580</name>
</gene>
<organism evidence="2 3">
    <name type="scientific">Candidatus Mediterraneibacter faecipullorum</name>
    <dbReference type="NCBI Taxonomy" id="2838670"/>
    <lineage>
        <taxon>Bacteria</taxon>
        <taxon>Bacillati</taxon>
        <taxon>Bacillota</taxon>
        <taxon>Clostridia</taxon>
        <taxon>Lachnospirales</taxon>
        <taxon>Lachnospiraceae</taxon>
        <taxon>Mediterraneibacter</taxon>
    </lineage>
</organism>
<proteinExistence type="predicted"/>
<reference evidence="2" key="1">
    <citation type="journal article" date="2021" name="PeerJ">
        <title>Extensive microbial diversity within the chicken gut microbiome revealed by metagenomics and culture.</title>
        <authorList>
            <person name="Gilroy R."/>
            <person name="Ravi A."/>
            <person name="Getino M."/>
            <person name="Pursley I."/>
            <person name="Horton D.L."/>
            <person name="Alikhan N.F."/>
            <person name="Baker D."/>
            <person name="Gharbi K."/>
            <person name="Hall N."/>
            <person name="Watson M."/>
            <person name="Adriaenssens E.M."/>
            <person name="Foster-Nyarko E."/>
            <person name="Jarju S."/>
            <person name="Secka A."/>
            <person name="Antonio M."/>
            <person name="Oren A."/>
            <person name="Chaudhuri R.R."/>
            <person name="La Ragione R."/>
            <person name="Hildebrand F."/>
            <person name="Pallen M.J."/>
        </authorList>
    </citation>
    <scope>NUCLEOTIDE SEQUENCE</scope>
    <source>
        <strain evidence="2">ChiW19-954</strain>
    </source>
</reference>
<comment type="caution">
    <text evidence="2">The sequence shown here is derived from an EMBL/GenBank/DDBJ whole genome shotgun (WGS) entry which is preliminary data.</text>
</comment>
<sequence length="114" mass="13873">MRKEREELEDLRDELEKLMDFVRNMENGNLPYFYRYFDAMKNNIEIFFRIGEEDTEDIIPVLERDWKASHTILIGVQNYDIRKEHPDIDPVLCLYFARLLSDIGRFFEYRGKEA</sequence>
<evidence type="ECO:0000313" key="2">
    <source>
        <dbReference type="EMBL" id="HJC33853.1"/>
    </source>
</evidence>
<dbReference type="AlphaFoldDB" id="A0A9D2SSA0"/>
<reference evidence="2" key="2">
    <citation type="submission" date="2021-04" db="EMBL/GenBank/DDBJ databases">
        <authorList>
            <person name="Gilroy R."/>
        </authorList>
    </citation>
    <scope>NUCLEOTIDE SEQUENCE</scope>
    <source>
        <strain evidence="2">ChiW19-954</strain>
    </source>
</reference>
<evidence type="ECO:0000313" key="3">
    <source>
        <dbReference type="Proteomes" id="UP000823890"/>
    </source>
</evidence>